<dbReference type="PaxDb" id="2850-Phatr50359"/>
<dbReference type="OMA" id="KPTHERQ"/>
<reference evidence="2 3" key="1">
    <citation type="journal article" date="2008" name="Nature">
        <title>The Phaeodactylum genome reveals the evolutionary history of diatom genomes.</title>
        <authorList>
            <person name="Bowler C."/>
            <person name="Allen A.E."/>
            <person name="Badger J.H."/>
            <person name="Grimwood J."/>
            <person name="Jabbari K."/>
            <person name="Kuo A."/>
            <person name="Maheswari U."/>
            <person name="Martens C."/>
            <person name="Maumus F."/>
            <person name="Otillar R.P."/>
            <person name="Rayko E."/>
            <person name="Salamov A."/>
            <person name="Vandepoele K."/>
            <person name="Beszteri B."/>
            <person name="Gruber A."/>
            <person name="Heijde M."/>
            <person name="Katinka M."/>
            <person name="Mock T."/>
            <person name="Valentin K."/>
            <person name="Verret F."/>
            <person name="Berges J.A."/>
            <person name="Brownlee C."/>
            <person name="Cadoret J.P."/>
            <person name="Chiovitti A."/>
            <person name="Choi C.J."/>
            <person name="Coesel S."/>
            <person name="De Martino A."/>
            <person name="Detter J.C."/>
            <person name="Durkin C."/>
            <person name="Falciatore A."/>
            <person name="Fournet J."/>
            <person name="Haruta M."/>
            <person name="Huysman M.J."/>
            <person name="Jenkins B.D."/>
            <person name="Jiroutova K."/>
            <person name="Jorgensen R.E."/>
            <person name="Joubert Y."/>
            <person name="Kaplan A."/>
            <person name="Kroger N."/>
            <person name="Kroth P.G."/>
            <person name="La Roche J."/>
            <person name="Lindquist E."/>
            <person name="Lommer M."/>
            <person name="Martin-Jezequel V."/>
            <person name="Lopez P.J."/>
            <person name="Lucas S."/>
            <person name="Mangogna M."/>
            <person name="McGinnis K."/>
            <person name="Medlin L.K."/>
            <person name="Montsant A."/>
            <person name="Oudot-Le Secq M.P."/>
            <person name="Napoli C."/>
            <person name="Obornik M."/>
            <person name="Parker M.S."/>
            <person name="Petit J.L."/>
            <person name="Porcel B.M."/>
            <person name="Poulsen N."/>
            <person name="Robison M."/>
            <person name="Rychlewski L."/>
            <person name="Rynearson T.A."/>
            <person name="Schmutz J."/>
            <person name="Shapiro H."/>
            <person name="Siaut M."/>
            <person name="Stanley M."/>
            <person name="Sussman M.R."/>
            <person name="Taylor A.R."/>
            <person name="Vardi A."/>
            <person name="von Dassow P."/>
            <person name="Vyverman W."/>
            <person name="Willis A."/>
            <person name="Wyrwicz L.S."/>
            <person name="Rokhsar D.S."/>
            <person name="Weissenbach J."/>
            <person name="Armbrust E.V."/>
            <person name="Green B.R."/>
            <person name="Van de Peer Y."/>
            <person name="Grigoriev I.V."/>
        </authorList>
    </citation>
    <scope>NUCLEOTIDE SEQUENCE [LARGE SCALE GENOMIC DNA]</scope>
    <source>
        <strain evidence="2 3">CCAP 1055/1</strain>
    </source>
</reference>
<dbReference type="RefSeq" id="XP_002185322.1">
    <property type="nucleotide sequence ID" value="XM_002185286.1"/>
</dbReference>
<dbReference type="EMBL" id="CM000631">
    <property type="protein sequence ID" value="EEC43191.1"/>
    <property type="molecule type" value="Genomic_DNA"/>
</dbReference>
<dbReference type="OrthoDB" id="44569at2759"/>
<organism evidence="2 3">
    <name type="scientific">Phaeodactylum tricornutum (strain CCAP 1055/1)</name>
    <dbReference type="NCBI Taxonomy" id="556484"/>
    <lineage>
        <taxon>Eukaryota</taxon>
        <taxon>Sar</taxon>
        <taxon>Stramenopiles</taxon>
        <taxon>Ochrophyta</taxon>
        <taxon>Bacillariophyta</taxon>
        <taxon>Bacillariophyceae</taxon>
        <taxon>Bacillariophycidae</taxon>
        <taxon>Naviculales</taxon>
        <taxon>Phaeodactylaceae</taxon>
        <taxon>Phaeodactylum</taxon>
    </lineage>
</organism>
<dbReference type="eggNOG" id="ENOG502SUGD">
    <property type="taxonomic scope" value="Eukaryota"/>
</dbReference>
<dbReference type="AlphaFoldDB" id="B7GDV7"/>
<gene>
    <name evidence="2" type="ORF">PHATRDRAFT_50359</name>
</gene>
<feature type="region of interest" description="Disordered" evidence="1">
    <location>
        <begin position="50"/>
        <end position="78"/>
    </location>
</feature>
<evidence type="ECO:0000313" key="3">
    <source>
        <dbReference type="Proteomes" id="UP000000759"/>
    </source>
</evidence>
<dbReference type="KEGG" id="pti:PHATRDRAFT_50359"/>
<keyword evidence="3" id="KW-1185">Reference proteome</keyword>
<dbReference type="HOGENOM" id="CLU_587240_0_0_1"/>
<dbReference type="InParanoid" id="B7GDV7"/>
<feature type="compositionally biased region" description="Polar residues" evidence="1">
    <location>
        <begin position="50"/>
        <end position="65"/>
    </location>
</feature>
<evidence type="ECO:0000256" key="1">
    <source>
        <dbReference type="SAM" id="MobiDB-lite"/>
    </source>
</evidence>
<sequence length="466" mass="53148">MTGHRRKGQIKRSIARRTRRQRRRLFLVALLCLAVSPSLIALNLTARQKNDSSATRASTPGSNYDGTRESSIHGSSISLSSTNNDTWVGTVGHNGMNCKNESNGPCCAQWTFDTDEWWTWHPQYRIGLQNKTHTCFEKIQDVEHIEFLEKVQNLQWLRNDEDSCLRGVQKPQISSGYAAALMSISRSFYSAYRQGKSFQMTRHHAAARWNFAVQNQSHWAYCESLDMNCFFIPIGKCPAAIGRSDADIGAKPTHERQKKEFLWLRQYAFRPRHVLRHNLEEYLDEALVGTSEIEPCSAIHVRRGDIAYGKGRRYAAVDEYLQVGNISKGETVVLLTDDVSAVNEVEEFLKDDYNWVFLRRPRNRGPEGGFEGFIPSQDPSFEVLAIMAEAQLAGRCHKLVHGKSGFVAVIEDQLIASGNAYERIHLPVQLDKRTQPKLKPGERAEKYMKAIREHYRTVNKKMIAFP</sequence>
<protein>
    <submittedName>
        <fullName evidence="2">Uncharacterized protein</fullName>
    </submittedName>
</protein>
<dbReference type="Proteomes" id="UP000000759">
    <property type="component" value="Chromosome 29"/>
</dbReference>
<accession>B7GDV7</accession>
<evidence type="ECO:0000313" key="2">
    <source>
        <dbReference type="EMBL" id="EEC43191.1"/>
    </source>
</evidence>
<proteinExistence type="predicted"/>
<name>B7GDV7_PHATC</name>
<dbReference type="GeneID" id="7199143"/>
<reference evidence="3" key="2">
    <citation type="submission" date="2008-08" db="EMBL/GenBank/DDBJ databases">
        <authorList>
            <consortium name="Diatom Consortium"/>
            <person name="Grigoriev I."/>
            <person name="Grimwood J."/>
            <person name="Kuo A."/>
            <person name="Otillar R.P."/>
            <person name="Salamov A."/>
            <person name="Detter J.C."/>
            <person name="Lindquist E."/>
            <person name="Shapiro H."/>
            <person name="Lucas S."/>
            <person name="Glavina del Rio T."/>
            <person name="Pitluck S."/>
            <person name="Rokhsar D."/>
            <person name="Bowler C."/>
        </authorList>
    </citation>
    <scope>GENOME REANNOTATION</scope>
    <source>
        <strain evidence="3">CCAP 1055/1</strain>
    </source>
</reference>